<proteinExistence type="predicted"/>
<keyword evidence="1" id="KW-0547">Nucleotide-binding</keyword>
<dbReference type="AlphaFoldDB" id="A0A402BJ99"/>
<evidence type="ECO:0000256" key="1">
    <source>
        <dbReference type="PROSITE-ProRule" id="PRU00409"/>
    </source>
</evidence>
<comment type="caution">
    <text evidence="3">The sequence shown here is derived from an EMBL/GenBank/DDBJ whole genome shotgun (WGS) entry which is preliminary data.</text>
</comment>
<dbReference type="EMBL" id="BIFT01000002">
    <property type="protein sequence ID" value="GCE31417.1"/>
    <property type="molecule type" value="Genomic_DNA"/>
</dbReference>
<organism evidence="3 4">
    <name type="scientific">Dictyobacter alpinus</name>
    <dbReference type="NCBI Taxonomy" id="2014873"/>
    <lineage>
        <taxon>Bacteria</taxon>
        <taxon>Bacillati</taxon>
        <taxon>Chloroflexota</taxon>
        <taxon>Ktedonobacteria</taxon>
        <taxon>Ktedonobacterales</taxon>
        <taxon>Dictyobacteraceae</taxon>
        <taxon>Dictyobacter</taxon>
    </lineage>
</organism>
<evidence type="ECO:0000313" key="4">
    <source>
        <dbReference type="Proteomes" id="UP000287171"/>
    </source>
</evidence>
<dbReference type="OrthoDB" id="140951at2"/>
<gene>
    <name evidence="3" type="ORF">KDA_69010</name>
</gene>
<feature type="domain" description="ATP-grasp" evidence="2">
    <location>
        <begin position="180"/>
        <end position="405"/>
    </location>
</feature>
<accession>A0A402BJ99</accession>
<keyword evidence="4" id="KW-1185">Reference proteome</keyword>
<name>A0A402BJ99_9CHLR</name>
<reference evidence="4" key="1">
    <citation type="submission" date="2018-12" db="EMBL/GenBank/DDBJ databases">
        <title>Tengunoibacter tsumagoiensis gen. nov., sp. nov., Dictyobacter kobayashii sp. nov., D. alpinus sp. nov., and D. joshuensis sp. nov. and description of Dictyobacteraceae fam. nov. within the order Ktedonobacterales isolated from Tengu-no-mugimeshi.</title>
        <authorList>
            <person name="Wang C.M."/>
            <person name="Zheng Y."/>
            <person name="Sakai Y."/>
            <person name="Toyoda A."/>
            <person name="Minakuchi Y."/>
            <person name="Abe K."/>
            <person name="Yokota A."/>
            <person name="Yabe S."/>
        </authorList>
    </citation>
    <scope>NUCLEOTIDE SEQUENCE [LARGE SCALE GENOMIC DNA]</scope>
    <source>
        <strain evidence="4">Uno16</strain>
    </source>
</reference>
<sequence length="480" mass="53901">MMNRLDISVFALEPPAKIGVGFHNVGSGVLRASHSSIIHKIEAHYGERCGHIPLNAEKLRILVTEHNQDITTQTAYLSALFKKELKAITAEELRQEQQADTSTLVVPYINTPESQKFIQNEQAANSWGIPAAMVNLLKNKADFYSWLDTFELQNFQTPDYQIAQIEQLPQQALAFLKTIEAIITTAGLPSYPPGLMLRAAESDGNYGCCLLYTIGKRIILVPNGEQTAAMFYTDWSQALEDAQKILLDTMDVEKESRIVMSRYLDLSDSPGMSVVIIDGQIESLRWNGQLQAEGSKACIGTSSYQPKNATIARMQAEYESQTLACFEQVLKRTAQHFNIDFQSIRGVANIDIMLPSSLEEELQKRRGQQASLYIAECNPRWTNYTDAILSVIGANQQTASIQNMRNTIQQRIQAIDKYYFPPHIHQATLRERIAEKDEQLKASGTRIICRMAKHPMGIIFAGNIEQAQQELTTIIEKLAE</sequence>
<keyword evidence="1" id="KW-0067">ATP-binding</keyword>
<dbReference type="PROSITE" id="PS50975">
    <property type="entry name" value="ATP_GRASP"/>
    <property type="match status" value="1"/>
</dbReference>
<dbReference type="GO" id="GO:0046872">
    <property type="term" value="F:metal ion binding"/>
    <property type="evidence" value="ECO:0007669"/>
    <property type="project" value="InterPro"/>
</dbReference>
<dbReference type="GO" id="GO:0005524">
    <property type="term" value="F:ATP binding"/>
    <property type="evidence" value="ECO:0007669"/>
    <property type="project" value="UniProtKB-UniRule"/>
</dbReference>
<dbReference type="InterPro" id="IPR011761">
    <property type="entry name" value="ATP-grasp"/>
</dbReference>
<dbReference type="RefSeq" id="WP_126631391.1">
    <property type="nucleotide sequence ID" value="NZ_BIFT01000002.1"/>
</dbReference>
<evidence type="ECO:0000259" key="2">
    <source>
        <dbReference type="PROSITE" id="PS50975"/>
    </source>
</evidence>
<dbReference type="Proteomes" id="UP000287171">
    <property type="component" value="Unassembled WGS sequence"/>
</dbReference>
<evidence type="ECO:0000313" key="3">
    <source>
        <dbReference type="EMBL" id="GCE31417.1"/>
    </source>
</evidence>
<protein>
    <recommendedName>
        <fullName evidence="2">ATP-grasp domain-containing protein</fullName>
    </recommendedName>
</protein>